<dbReference type="InterPro" id="IPR000172">
    <property type="entry name" value="GMC_OxRdtase_N"/>
</dbReference>
<dbReference type="SUPFAM" id="SSF51905">
    <property type="entry name" value="FAD/NAD(P)-binding domain"/>
    <property type="match status" value="1"/>
</dbReference>
<dbReference type="RefSeq" id="XP_066697880.1">
    <property type="nucleotide sequence ID" value="XM_066845482.1"/>
</dbReference>
<dbReference type="PANTHER" id="PTHR47190">
    <property type="entry name" value="DEHYDROGENASE, PUTATIVE-RELATED"/>
    <property type="match status" value="1"/>
</dbReference>
<organism evidence="3 4">
    <name type="scientific">Apiospora aurea</name>
    <dbReference type="NCBI Taxonomy" id="335848"/>
    <lineage>
        <taxon>Eukaryota</taxon>
        <taxon>Fungi</taxon>
        <taxon>Dikarya</taxon>
        <taxon>Ascomycota</taxon>
        <taxon>Pezizomycotina</taxon>
        <taxon>Sordariomycetes</taxon>
        <taxon>Xylariomycetidae</taxon>
        <taxon>Amphisphaeriales</taxon>
        <taxon>Apiosporaceae</taxon>
        <taxon>Apiospora</taxon>
    </lineage>
</organism>
<comment type="similarity">
    <text evidence="1">Belongs to the GMC oxidoreductase family.</text>
</comment>
<dbReference type="Gene3D" id="3.30.410.10">
    <property type="entry name" value="Cholesterol Oxidase, domain 2"/>
    <property type="match status" value="1"/>
</dbReference>
<dbReference type="InterPro" id="IPR007867">
    <property type="entry name" value="GMC_OxRtase_C"/>
</dbReference>
<gene>
    <name evidence="3" type="ORF">PG986_009260</name>
</gene>
<protein>
    <submittedName>
        <fullName evidence="3">Cellobiose dehydrogenase</fullName>
    </submittedName>
</protein>
<dbReference type="SUPFAM" id="SSF54373">
    <property type="entry name" value="FAD-linked reductases, C-terminal domain"/>
    <property type="match status" value="1"/>
</dbReference>
<dbReference type="PROSITE" id="PS00624">
    <property type="entry name" value="GMC_OXRED_2"/>
    <property type="match status" value="1"/>
</dbReference>
<proteinExistence type="inferred from homology"/>
<evidence type="ECO:0000313" key="4">
    <source>
        <dbReference type="Proteomes" id="UP001391051"/>
    </source>
</evidence>
<dbReference type="EMBL" id="JAQQWE010000006">
    <property type="protein sequence ID" value="KAK7948374.1"/>
    <property type="molecule type" value="Genomic_DNA"/>
</dbReference>
<keyword evidence="4" id="KW-1185">Reference proteome</keyword>
<evidence type="ECO:0000256" key="1">
    <source>
        <dbReference type="ARBA" id="ARBA00010790"/>
    </source>
</evidence>
<dbReference type="PANTHER" id="PTHR47190:SF1">
    <property type="entry name" value="GLUCOSE-METHANOL-CHOLINE OXIDOREDUCTASE N-TERMINAL DOMAIN-CONTAINING PROTEIN"/>
    <property type="match status" value="1"/>
</dbReference>
<sequence>MAFTKGTRLHAPGGGLKPSIVRAEFRIVIERFLSLAVLGAAYPANTSRNGSGDWTTEKYDAIIVGAGTTGIIVADRLSEAGKKTLLLELGGASYSIVGGQEKPAWLDGTGLSRVDVPGLYSTIFSHPSDMICDADTVLGYQACTVGGNSAINAGLYFQPPDSDWDEFHPDGWKSADVKDATQRLLARQPAVTHCSTDGKFYLETAFDAAKEWIVDGAGFKNVGINDEYNNKDNVFGRTEYNYIDGQRGGPTRTYLQTALKRSNFRLQTGVRVKYINHVAGAASGVTAIVDGKTVEISVATGGRVVLSAGALASPGLLMHSGIGPLDTLTRMAAANFTPYTVASWVPQPAVGEGLFDNPNTFIQMSSPSVKAELYDYDSPSEEDKENYIKSRSGTYAFASQSSVFWGFIDHEDGTRGGCQGTIASTGHGEFTDNHTITLNVYGTSGMATLGRVTLSDDGKFVPGYSDGIYYKDPRDANDIAKFIYNIFQPAKEGLTPLNMNQNWTVAEIQEYITTPSDYAVGAVNHWSSSCRIGKCVDTDTTVIGTQNIHVIDASIIAPLTVNPQFGAMVAGEKGAERVLALMK</sequence>
<dbReference type="PIRSF" id="PIRSF000137">
    <property type="entry name" value="Alcohol_oxidase"/>
    <property type="match status" value="1"/>
</dbReference>
<reference evidence="3 4" key="1">
    <citation type="submission" date="2023-01" db="EMBL/GenBank/DDBJ databases">
        <title>Analysis of 21 Apiospora genomes using comparative genomics revels a genus with tremendous synthesis potential of carbohydrate active enzymes and secondary metabolites.</title>
        <authorList>
            <person name="Sorensen T."/>
        </authorList>
    </citation>
    <scope>NUCLEOTIDE SEQUENCE [LARGE SCALE GENOMIC DNA]</scope>
    <source>
        <strain evidence="3 4">CBS 24483</strain>
    </source>
</reference>
<dbReference type="Proteomes" id="UP001391051">
    <property type="component" value="Unassembled WGS sequence"/>
</dbReference>
<evidence type="ECO:0000259" key="2">
    <source>
        <dbReference type="PROSITE" id="PS00624"/>
    </source>
</evidence>
<comment type="caution">
    <text evidence="3">The sequence shown here is derived from an EMBL/GenBank/DDBJ whole genome shotgun (WGS) entry which is preliminary data.</text>
</comment>
<dbReference type="InterPro" id="IPR053208">
    <property type="entry name" value="GMC_Oxidoreductase_CD"/>
</dbReference>
<name>A0ABR1Q7I5_9PEZI</name>
<dbReference type="Pfam" id="PF05199">
    <property type="entry name" value="GMC_oxred_C"/>
    <property type="match status" value="1"/>
</dbReference>
<evidence type="ECO:0000313" key="3">
    <source>
        <dbReference type="EMBL" id="KAK7948374.1"/>
    </source>
</evidence>
<dbReference type="Pfam" id="PF00732">
    <property type="entry name" value="GMC_oxred_N"/>
    <property type="match status" value="1"/>
</dbReference>
<dbReference type="InterPro" id="IPR036188">
    <property type="entry name" value="FAD/NAD-bd_sf"/>
</dbReference>
<dbReference type="Gene3D" id="3.50.50.60">
    <property type="entry name" value="FAD/NAD(P)-binding domain"/>
    <property type="match status" value="1"/>
</dbReference>
<accession>A0ABR1Q7I5</accession>
<dbReference type="InterPro" id="IPR012132">
    <property type="entry name" value="GMC_OxRdtase"/>
</dbReference>
<feature type="domain" description="Glucose-methanol-choline oxidoreductase N-terminal" evidence="2">
    <location>
        <begin position="309"/>
        <end position="323"/>
    </location>
</feature>
<dbReference type="GeneID" id="92078544"/>